<name>A0A2Z2NYN8_9GAMM</name>
<keyword evidence="5 7" id="KW-0456">Lyase</keyword>
<evidence type="ECO:0000256" key="6">
    <source>
        <dbReference type="ARBA" id="ARBA00023316"/>
    </source>
</evidence>
<comment type="catalytic activity">
    <reaction evidence="7">
        <text>a peptidoglycan chain = a peptidoglycan chain with N-acetyl-1,6-anhydromuramyl-[peptide] at the reducing end + a peptidoglycan chain with N-acetylglucosamine at the non-reducing end.</text>
        <dbReference type="EC" id="4.2.2.29"/>
    </reaction>
</comment>
<dbReference type="InterPro" id="IPR003770">
    <property type="entry name" value="MLTG-like"/>
</dbReference>
<keyword evidence="1 7" id="KW-1003">Cell membrane</keyword>
<comment type="function">
    <text evidence="7">Functions as a peptidoglycan terminase that cleaves nascent peptidoglycan strands endolytically to terminate their elongation.</text>
</comment>
<dbReference type="RefSeq" id="WP_088919843.1">
    <property type="nucleotide sequence ID" value="NZ_CP018632.1"/>
</dbReference>
<comment type="similarity">
    <text evidence="7">Belongs to the transglycosylase MltG family.</text>
</comment>
<dbReference type="PANTHER" id="PTHR30518:SF2">
    <property type="entry name" value="ENDOLYTIC MUREIN TRANSGLYCOSYLASE"/>
    <property type="match status" value="1"/>
</dbReference>
<dbReference type="GO" id="GO:0009252">
    <property type="term" value="P:peptidoglycan biosynthetic process"/>
    <property type="evidence" value="ECO:0007669"/>
    <property type="project" value="UniProtKB-UniRule"/>
</dbReference>
<reference evidence="8 9" key="1">
    <citation type="submission" date="2016-12" db="EMBL/GenBank/DDBJ databases">
        <authorList>
            <person name="Song W.-J."/>
            <person name="Kurnit D.M."/>
        </authorList>
    </citation>
    <scope>NUCLEOTIDE SEQUENCE [LARGE SCALE GENOMIC DNA]</scope>
    <source>
        <strain evidence="8 9">IMCC3135</strain>
    </source>
</reference>
<dbReference type="HAMAP" id="MF_02065">
    <property type="entry name" value="MltG"/>
    <property type="match status" value="1"/>
</dbReference>
<evidence type="ECO:0000256" key="5">
    <source>
        <dbReference type="ARBA" id="ARBA00023239"/>
    </source>
</evidence>
<dbReference type="NCBIfam" id="TIGR00247">
    <property type="entry name" value="endolytic transglycosylase MltG"/>
    <property type="match status" value="1"/>
</dbReference>
<dbReference type="EC" id="4.2.2.29" evidence="7"/>
<evidence type="ECO:0000256" key="2">
    <source>
        <dbReference type="ARBA" id="ARBA00022692"/>
    </source>
</evidence>
<dbReference type="FunFam" id="3.30.160.60:FF:000242">
    <property type="entry name" value="Endolytic murein transglycosylase"/>
    <property type="match status" value="1"/>
</dbReference>
<proteinExistence type="inferred from homology"/>
<dbReference type="OrthoDB" id="9814591at2"/>
<dbReference type="EMBL" id="CP018632">
    <property type="protein sequence ID" value="ASJ74868.1"/>
    <property type="molecule type" value="Genomic_DNA"/>
</dbReference>
<sequence length="334" mass="37436">MRFFLLLVALSCGAAGYYSWSDYNRYLAEPVNLPSDSTLFTIQKGWSAKRLSVELEQQGIIDKRYWFDLYVRLSDKGAGIKTGEYSLLAPMSVPELFATFIQGQTTQYSQNIIEGSNWKQTLARVASSTVLRHTITEEVLASPEAIMELLGFPGLHPEGQFFADTYAFPKGTSDLDYLLRSKQNLDRVLAEEWAGRAENIPLETPYEALILASIVEKETAVIAERPLIAGVFLSRINKKMRLQTDPTVIYGIGDSYDGNIRRKDLTTDTPYNTYTRAGLPPTPIAMVGREAIRAVLHPESTTSLYFVARGDGSHQFSDTLAEHNAAVRKYQLKR</sequence>
<dbReference type="Pfam" id="PF02618">
    <property type="entry name" value="YceG"/>
    <property type="match status" value="1"/>
</dbReference>
<dbReference type="AlphaFoldDB" id="A0A2Z2NYN8"/>
<dbReference type="CDD" id="cd08010">
    <property type="entry name" value="MltG_like"/>
    <property type="match status" value="1"/>
</dbReference>
<keyword evidence="2 7" id="KW-0812">Transmembrane</keyword>
<organism evidence="8 9">
    <name type="scientific">Granulosicoccus antarcticus IMCC3135</name>
    <dbReference type="NCBI Taxonomy" id="1192854"/>
    <lineage>
        <taxon>Bacteria</taxon>
        <taxon>Pseudomonadati</taxon>
        <taxon>Pseudomonadota</taxon>
        <taxon>Gammaproteobacteria</taxon>
        <taxon>Chromatiales</taxon>
        <taxon>Granulosicoccaceae</taxon>
        <taxon>Granulosicoccus</taxon>
    </lineage>
</organism>
<dbReference type="GO" id="GO:0005886">
    <property type="term" value="C:plasma membrane"/>
    <property type="evidence" value="ECO:0007669"/>
    <property type="project" value="UniProtKB-UniRule"/>
</dbReference>
<keyword evidence="6 7" id="KW-0961">Cell wall biogenesis/degradation</keyword>
<evidence type="ECO:0000256" key="3">
    <source>
        <dbReference type="ARBA" id="ARBA00022989"/>
    </source>
</evidence>
<dbReference type="GO" id="GO:0008932">
    <property type="term" value="F:lytic endotransglycosylase activity"/>
    <property type="evidence" value="ECO:0007669"/>
    <property type="project" value="UniProtKB-UniRule"/>
</dbReference>
<gene>
    <name evidence="7" type="primary">mltG</name>
    <name evidence="8" type="ORF">IMCC3135_23995</name>
</gene>
<feature type="site" description="Important for catalytic activity" evidence="7">
    <location>
        <position position="218"/>
    </location>
</feature>
<accession>A0A2Z2NYN8</accession>
<keyword evidence="3 7" id="KW-1133">Transmembrane helix</keyword>
<dbReference type="Gene3D" id="3.30.160.60">
    <property type="entry name" value="Classic Zinc Finger"/>
    <property type="match status" value="1"/>
</dbReference>
<evidence type="ECO:0000256" key="4">
    <source>
        <dbReference type="ARBA" id="ARBA00023136"/>
    </source>
</evidence>
<dbReference type="Proteomes" id="UP000250079">
    <property type="component" value="Chromosome"/>
</dbReference>
<dbReference type="KEGG" id="gai:IMCC3135_23995"/>
<dbReference type="PANTHER" id="PTHR30518">
    <property type="entry name" value="ENDOLYTIC MUREIN TRANSGLYCOSYLASE"/>
    <property type="match status" value="1"/>
</dbReference>
<evidence type="ECO:0000256" key="1">
    <source>
        <dbReference type="ARBA" id="ARBA00022475"/>
    </source>
</evidence>
<evidence type="ECO:0000313" key="9">
    <source>
        <dbReference type="Proteomes" id="UP000250079"/>
    </source>
</evidence>
<evidence type="ECO:0000313" key="8">
    <source>
        <dbReference type="EMBL" id="ASJ74868.1"/>
    </source>
</evidence>
<evidence type="ECO:0000256" key="7">
    <source>
        <dbReference type="HAMAP-Rule" id="MF_02065"/>
    </source>
</evidence>
<keyword evidence="7" id="KW-0997">Cell inner membrane</keyword>
<keyword evidence="4 7" id="KW-0472">Membrane</keyword>
<keyword evidence="9" id="KW-1185">Reference proteome</keyword>
<dbReference type="GO" id="GO:0071555">
    <property type="term" value="P:cell wall organization"/>
    <property type="evidence" value="ECO:0007669"/>
    <property type="project" value="UniProtKB-KW"/>
</dbReference>
<dbReference type="Gene3D" id="3.30.1490.480">
    <property type="entry name" value="Endolytic murein transglycosylase"/>
    <property type="match status" value="1"/>
</dbReference>
<protein>
    <recommendedName>
        <fullName evidence="7">Endolytic murein transglycosylase</fullName>
        <ecNumber evidence="7">4.2.2.29</ecNumber>
    </recommendedName>
    <alternativeName>
        <fullName evidence="7">Peptidoglycan lytic transglycosylase</fullName>
    </alternativeName>
    <alternativeName>
        <fullName evidence="7">Peptidoglycan polymerization terminase</fullName>
    </alternativeName>
</protein>